<evidence type="ECO:0008006" key="3">
    <source>
        <dbReference type="Google" id="ProtNLM"/>
    </source>
</evidence>
<sequence>MKNIVRVLILFLVFTSCKYISKNAGENLSYARNSISQPAINETQIIVQKTLDLPEIQWIYHQELKERLPVKVLESKLINKRLILNKFGQTVSILSMSELEKEEIKDYVVFNKIEIGKDIAYFALNYKIEGAGCCGKLVKENGEWSFSNYSVWER</sequence>
<evidence type="ECO:0000313" key="2">
    <source>
        <dbReference type="Proteomes" id="UP000183257"/>
    </source>
</evidence>
<dbReference type="PROSITE" id="PS51257">
    <property type="entry name" value="PROKAR_LIPOPROTEIN"/>
    <property type="match status" value="1"/>
</dbReference>
<organism evidence="1 2">
    <name type="scientific">Cellulophaga fucicola</name>
    <dbReference type="NCBI Taxonomy" id="76595"/>
    <lineage>
        <taxon>Bacteria</taxon>
        <taxon>Pseudomonadati</taxon>
        <taxon>Bacteroidota</taxon>
        <taxon>Flavobacteriia</taxon>
        <taxon>Flavobacteriales</taxon>
        <taxon>Flavobacteriaceae</taxon>
        <taxon>Cellulophaga</taxon>
    </lineage>
</organism>
<evidence type="ECO:0000313" key="1">
    <source>
        <dbReference type="EMBL" id="SFW57641.1"/>
    </source>
</evidence>
<dbReference type="EMBL" id="FPIY01000003">
    <property type="protein sequence ID" value="SFW57641.1"/>
    <property type="molecule type" value="Genomic_DNA"/>
</dbReference>
<keyword evidence="2" id="KW-1185">Reference proteome</keyword>
<dbReference type="Proteomes" id="UP000183257">
    <property type="component" value="Unassembled WGS sequence"/>
</dbReference>
<name>A0A1K1QD65_9FLAO</name>
<dbReference type="RefSeq" id="WP_139254318.1">
    <property type="nucleotide sequence ID" value="NZ_FPIY01000003.1"/>
</dbReference>
<dbReference type="AlphaFoldDB" id="A0A1K1QD65"/>
<proteinExistence type="predicted"/>
<gene>
    <name evidence="1" type="ORF">SAMN05660313_02603</name>
</gene>
<dbReference type="STRING" id="76595.SAMN05660313_02603"/>
<dbReference type="OrthoDB" id="1448132at2"/>
<accession>A0A1K1QD65</accession>
<protein>
    <recommendedName>
        <fullName evidence="3">Lipoprotein</fullName>
    </recommendedName>
</protein>
<reference evidence="2" key="1">
    <citation type="submission" date="2016-11" db="EMBL/GenBank/DDBJ databases">
        <authorList>
            <person name="Varghese N."/>
            <person name="Submissions S."/>
        </authorList>
    </citation>
    <scope>NUCLEOTIDE SEQUENCE [LARGE SCALE GENOMIC DNA]</scope>
    <source>
        <strain evidence="2">DSM 24786</strain>
    </source>
</reference>